<comment type="caution">
    <text evidence="2">The sequence shown here is derived from an EMBL/GenBank/DDBJ whole genome shotgun (WGS) entry which is preliminary data.</text>
</comment>
<dbReference type="Proteomes" id="UP000033774">
    <property type="component" value="Unassembled WGS sequence"/>
</dbReference>
<evidence type="ECO:0000313" key="3">
    <source>
        <dbReference type="Proteomes" id="UP000033774"/>
    </source>
</evidence>
<dbReference type="InterPro" id="IPR037523">
    <property type="entry name" value="VOC_core"/>
</dbReference>
<dbReference type="CDD" id="cd06587">
    <property type="entry name" value="VOC"/>
    <property type="match status" value="1"/>
</dbReference>
<accession>A0A0F3IZ27</accession>
<dbReference type="Gene3D" id="3.10.180.10">
    <property type="entry name" value="2,3-Dihydroxybiphenyl 1,2-Dioxygenase, domain 1"/>
    <property type="match status" value="1"/>
</dbReference>
<sequence length="132" mass="14858">MADTREDGPERPQFSPGRNIALKMPPRDFLQAVAFYRDVLGFEQLSVDETSVTFQFGSMRLWIDRVPSLSQAETWLEVRTADAEAASEWLEAQGVDRCDAIEPLPEDFPGFWIAAPGGIVHLIHERKPTPES</sequence>
<name>A0A0F3IZ27_9PROT</name>
<evidence type="ECO:0000313" key="2">
    <source>
        <dbReference type="EMBL" id="KJV10854.1"/>
    </source>
</evidence>
<evidence type="ECO:0000259" key="1">
    <source>
        <dbReference type="PROSITE" id="PS51819"/>
    </source>
</evidence>
<dbReference type="AlphaFoldDB" id="A0A0F3IZ27"/>
<proteinExistence type="predicted"/>
<organism evidence="2 3">
    <name type="scientific">Elstera litoralis</name>
    <dbReference type="NCBI Taxonomy" id="552518"/>
    <lineage>
        <taxon>Bacteria</taxon>
        <taxon>Pseudomonadati</taxon>
        <taxon>Pseudomonadota</taxon>
        <taxon>Alphaproteobacteria</taxon>
        <taxon>Rhodospirillales</taxon>
        <taxon>Rhodospirillaceae</taxon>
        <taxon>Elstera</taxon>
    </lineage>
</organism>
<dbReference type="OrthoDB" id="2871523at2"/>
<feature type="domain" description="VOC" evidence="1">
    <location>
        <begin position="17"/>
        <end position="126"/>
    </location>
</feature>
<dbReference type="PROSITE" id="PS51819">
    <property type="entry name" value="VOC"/>
    <property type="match status" value="1"/>
</dbReference>
<keyword evidence="3" id="KW-1185">Reference proteome</keyword>
<dbReference type="InterPro" id="IPR029068">
    <property type="entry name" value="Glyas_Bleomycin-R_OHBP_Dase"/>
</dbReference>
<gene>
    <name evidence="2" type="ORF">VZ95_02215</name>
</gene>
<dbReference type="RefSeq" id="WP_045774427.1">
    <property type="nucleotide sequence ID" value="NZ_LAJY01000035.1"/>
</dbReference>
<dbReference type="EMBL" id="LAJY01000035">
    <property type="protein sequence ID" value="KJV10854.1"/>
    <property type="molecule type" value="Genomic_DNA"/>
</dbReference>
<reference evidence="2 3" key="1">
    <citation type="submission" date="2015-03" db="EMBL/GenBank/DDBJ databases">
        <title>Draft genome sequence of Elstera litoralis.</title>
        <authorList>
            <person name="Rahalkar M.C."/>
            <person name="Dhakephalkar P.K."/>
            <person name="Pore S.D."/>
            <person name="Arora P."/>
            <person name="Kapse N.G."/>
            <person name="Pandit P.S."/>
        </authorList>
    </citation>
    <scope>NUCLEOTIDE SEQUENCE [LARGE SCALE GENOMIC DNA]</scope>
    <source>
        <strain evidence="2 3">Dia-1</strain>
    </source>
</reference>
<dbReference type="SUPFAM" id="SSF54593">
    <property type="entry name" value="Glyoxalase/Bleomycin resistance protein/Dihydroxybiphenyl dioxygenase"/>
    <property type="match status" value="1"/>
</dbReference>
<protein>
    <recommendedName>
        <fullName evidence="1">VOC domain-containing protein</fullName>
    </recommendedName>
</protein>